<proteinExistence type="predicted"/>
<gene>
    <name evidence="5" type="ORF">BHE18_16390</name>
</gene>
<keyword evidence="6" id="KW-1185">Reference proteome</keyword>
<dbReference type="AlphaFoldDB" id="A0A1J6VMD5"/>
<dbReference type="InterPro" id="IPR003593">
    <property type="entry name" value="AAA+_ATPase"/>
</dbReference>
<protein>
    <submittedName>
        <fullName evidence="5">ABC transporter ATP-binding protein</fullName>
    </submittedName>
</protein>
<dbReference type="GO" id="GO:0016887">
    <property type="term" value="F:ATP hydrolysis activity"/>
    <property type="evidence" value="ECO:0007669"/>
    <property type="project" value="InterPro"/>
</dbReference>
<evidence type="ECO:0000259" key="4">
    <source>
        <dbReference type="PROSITE" id="PS50893"/>
    </source>
</evidence>
<name>A0A1J6VMD5_9BACI</name>
<feature type="domain" description="ABC transporter" evidence="4">
    <location>
        <begin position="2"/>
        <end position="221"/>
    </location>
</feature>
<dbReference type="InterPro" id="IPR051782">
    <property type="entry name" value="ABC_Transporter_VariousFunc"/>
</dbReference>
<dbReference type="Gene3D" id="3.40.50.300">
    <property type="entry name" value="P-loop containing nucleotide triphosphate hydrolases"/>
    <property type="match status" value="1"/>
</dbReference>
<dbReference type="CDD" id="cd03230">
    <property type="entry name" value="ABC_DR_subfamily_A"/>
    <property type="match status" value="1"/>
</dbReference>
<dbReference type="GO" id="GO:0005524">
    <property type="term" value="F:ATP binding"/>
    <property type="evidence" value="ECO:0007669"/>
    <property type="project" value="UniProtKB-KW"/>
</dbReference>
<reference evidence="5 6" key="1">
    <citation type="submission" date="2016-09" db="EMBL/GenBank/DDBJ databases">
        <title>Bacillus aquimaris SAMM genome sequence reveals colonization and biosurfactant production capacities.</title>
        <authorList>
            <person name="Waghmode S.R."/>
            <person name="Suryavanshi M.V."/>
        </authorList>
    </citation>
    <scope>NUCLEOTIDE SEQUENCE [LARGE SCALE GENOMIC DNA]</scope>
    <source>
        <strain evidence="5 6">SAMM</strain>
    </source>
</reference>
<dbReference type="Pfam" id="PF00005">
    <property type="entry name" value="ABC_tran"/>
    <property type="match status" value="1"/>
</dbReference>
<dbReference type="SMART" id="SM00382">
    <property type="entry name" value="AAA"/>
    <property type="match status" value="1"/>
</dbReference>
<dbReference type="PANTHER" id="PTHR42939:SF2">
    <property type="entry name" value="ABC-TYPE TRANSPORTER ATP-BINDING PROTEIN ECSA"/>
    <property type="match status" value="1"/>
</dbReference>
<dbReference type="PANTHER" id="PTHR42939">
    <property type="entry name" value="ABC TRANSPORTER ATP-BINDING PROTEIN ALBC-RELATED"/>
    <property type="match status" value="1"/>
</dbReference>
<comment type="caution">
    <text evidence="5">The sequence shown here is derived from an EMBL/GenBank/DDBJ whole genome shotgun (WGS) entry which is preliminary data.</text>
</comment>
<evidence type="ECO:0000313" key="5">
    <source>
        <dbReference type="EMBL" id="OIU66418.1"/>
    </source>
</evidence>
<dbReference type="PROSITE" id="PS00211">
    <property type="entry name" value="ABC_TRANSPORTER_1"/>
    <property type="match status" value="1"/>
</dbReference>
<accession>A0A1J6VMD5</accession>
<dbReference type="Proteomes" id="UP000182062">
    <property type="component" value="Unassembled WGS sequence"/>
</dbReference>
<keyword evidence="1" id="KW-0813">Transport</keyword>
<organism evidence="5 6">
    <name type="scientific">Rossellomorea aquimaris</name>
    <dbReference type="NCBI Taxonomy" id="189382"/>
    <lineage>
        <taxon>Bacteria</taxon>
        <taxon>Bacillati</taxon>
        <taxon>Bacillota</taxon>
        <taxon>Bacilli</taxon>
        <taxon>Bacillales</taxon>
        <taxon>Bacillaceae</taxon>
        <taxon>Rossellomorea</taxon>
    </lineage>
</organism>
<dbReference type="EMBL" id="MINN01000161">
    <property type="protein sequence ID" value="OIU66418.1"/>
    <property type="molecule type" value="Genomic_DNA"/>
</dbReference>
<dbReference type="PROSITE" id="PS50893">
    <property type="entry name" value="ABC_TRANSPORTER_2"/>
    <property type="match status" value="1"/>
</dbReference>
<dbReference type="RefSeq" id="WP_071620693.1">
    <property type="nucleotide sequence ID" value="NZ_MINN01000161.1"/>
</dbReference>
<dbReference type="InterPro" id="IPR003439">
    <property type="entry name" value="ABC_transporter-like_ATP-bd"/>
</dbReference>
<evidence type="ECO:0000313" key="6">
    <source>
        <dbReference type="Proteomes" id="UP000182062"/>
    </source>
</evidence>
<evidence type="ECO:0000256" key="1">
    <source>
        <dbReference type="ARBA" id="ARBA00022448"/>
    </source>
</evidence>
<dbReference type="InterPro" id="IPR027417">
    <property type="entry name" value="P-loop_NTPase"/>
</dbReference>
<dbReference type="SUPFAM" id="SSF52540">
    <property type="entry name" value="P-loop containing nucleoside triphosphate hydrolases"/>
    <property type="match status" value="1"/>
</dbReference>
<dbReference type="InterPro" id="IPR017871">
    <property type="entry name" value="ABC_transporter-like_CS"/>
</dbReference>
<evidence type="ECO:0000256" key="3">
    <source>
        <dbReference type="ARBA" id="ARBA00022840"/>
    </source>
</evidence>
<keyword evidence="3 5" id="KW-0067">ATP-binding</keyword>
<evidence type="ECO:0000256" key="2">
    <source>
        <dbReference type="ARBA" id="ARBA00022741"/>
    </source>
</evidence>
<sequence length="234" mass="26301">MYLTVDINEAGYAGNTNVLKDIRFSVGPGELVGLIGPNGAGKSSTIKSIIGILKHVGGKVEVGDYAYIPERPVFYDRLTLWEHIDFLLSTLDVQEEEFKLEAKRLLEFFQLSQRIHNYPESFSKGMQQKVMLILAFLKKPDLYIIDEPFMGLDPNAVKKLLQLIDHEKKRGAGILMSTHVLDTAEKICDRFVLISNGKLVVQGKLEEVRRDSGLEEGSLFDCFDLLTERDSHAG</sequence>
<dbReference type="OrthoDB" id="9804819at2"/>
<keyword evidence="2" id="KW-0547">Nucleotide-binding</keyword>